<sequence length="63" mass="6953">MAASTVSGHHEAVKKNSAELLDRISMNSCPPSSFPDKFQDFFAALNEDSDDLPSMLEDKLIPR</sequence>
<protein>
    <submittedName>
        <fullName evidence="1">Uncharacterized protein</fullName>
    </submittedName>
</protein>
<evidence type="ECO:0000313" key="2">
    <source>
        <dbReference type="Proteomes" id="UP001177670"/>
    </source>
</evidence>
<dbReference type="Proteomes" id="UP001177670">
    <property type="component" value="Unassembled WGS sequence"/>
</dbReference>
<evidence type="ECO:0000313" key="1">
    <source>
        <dbReference type="EMBL" id="KAK1132239.1"/>
    </source>
</evidence>
<gene>
    <name evidence="1" type="ORF">K0M31_016361</name>
</gene>
<proteinExistence type="predicted"/>
<organism evidence="1 2">
    <name type="scientific">Melipona bicolor</name>
    <dbReference type="NCBI Taxonomy" id="60889"/>
    <lineage>
        <taxon>Eukaryota</taxon>
        <taxon>Metazoa</taxon>
        <taxon>Ecdysozoa</taxon>
        <taxon>Arthropoda</taxon>
        <taxon>Hexapoda</taxon>
        <taxon>Insecta</taxon>
        <taxon>Pterygota</taxon>
        <taxon>Neoptera</taxon>
        <taxon>Endopterygota</taxon>
        <taxon>Hymenoptera</taxon>
        <taxon>Apocrita</taxon>
        <taxon>Aculeata</taxon>
        <taxon>Apoidea</taxon>
        <taxon>Anthophila</taxon>
        <taxon>Apidae</taxon>
        <taxon>Melipona</taxon>
    </lineage>
</organism>
<reference evidence="1" key="1">
    <citation type="submission" date="2021-10" db="EMBL/GenBank/DDBJ databases">
        <title>Melipona bicolor Genome sequencing and assembly.</title>
        <authorList>
            <person name="Araujo N.S."/>
            <person name="Arias M.C."/>
        </authorList>
    </citation>
    <scope>NUCLEOTIDE SEQUENCE</scope>
    <source>
        <strain evidence="1">USP_2M_L1-L4_2017</strain>
        <tissue evidence="1">Whole body</tissue>
    </source>
</reference>
<accession>A0AA40KTF6</accession>
<comment type="caution">
    <text evidence="1">The sequence shown here is derived from an EMBL/GenBank/DDBJ whole genome shotgun (WGS) entry which is preliminary data.</text>
</comment>
<name>A0AA40KTF6_9HYME</name>
<keyword evidence="2" id="KW-1185">Reference proteome</keyword>
<dbReference type="AlphaFoldDB" id="A0AA40KTF6"/>
<dbReference type="EMBL" id="JAHYIQ010000005">
    <property type="protein sequence ID" value="KAK1132239.1"/>
    <property type="molecule type" value="Genomic_DNA"/>
</dbReference>